<gene>
    <name evidence="5" type="primary">cheB</name>
    <name evidence="11" type="ORF">SAMN05878503_10757</name>
</gene>
<dbReference type="CDD" id="cd16432">
    <property type="entry name" value="CheB_Rec"/>
    <property type="match status" value="1"/>
</dbReference>
<dbReference type="InterPro" id="IPR011006">
    <property type="entry name" value="CheY-like_superfamily"/>
</dbReference>
<evidence type="ECO:0000256" key="6">
    <source>
        <dbReference type="PROSITE-ProRule" id="PRU00050"/>
    </source>
</evidence>
<evidence type="ECO:0000256" key="1">
    <source>
        <dbReference type="ARBA" id="ARBA00022490"/>
    </source>
</evidence>
<dbReference type="OrthoDB" id="9793421at2"/>
<dbReference type="SUPFAM" id="SSF52172">
    <property type="entry name" value="CheY-like"/>
    <property type="match status" value="1"/>
</dbReference>
<keyword evidence="5 7" id="KW-0597">Phosphoprotein</keyword>
<dbReference type="PIRSF" id="PIRSF000876">
    <property type="entry name" value="RR_chemtxs_CheB"/>
    <property type="match status" value="1"/>
</dbReference>
<dbReference type="GO" id="GO:0000156">
    <property type="term" value="F:phosphorelay response regulator activity"/>
    <property type="evidence" value="ECO:0007669"/>
    <property type="project" value="InterPro"/>
</dbReference>
<comment type="PTM">
    <text evidence="5">Phosphorylated by CheA. Phosphorylation of the N-terminal regulatory domain activates the methylesterase activity.</text>
</comment>
<dbReference type="InterPro" id="IPR035909">
    <property type="entry name" value="CheB_C"/>
</dbReference>
<evidence type="ECO:0000256" key="2">
    <source>
        <dbReference type="ARBA" id="ARBA00022500"/>
    </source>
</evidence>
<dbReference type="Gene3D" id="3.40.50.180">
    <property type="entry name" value="Methylesterase CheB, C-terminal domain"/>
    <property type="match status" value="1"/>
</dbReference>
<feature type="active site" evidence="5 6">
    <location>
        <position position="307"/>
    </location>
</feature>
<dbReference type="SUPFAM" id="SSF52738">
    <property type="entry name" value="Methylesterase CheB, C-terminal domain"/>
    <property type="match status" value="1"/>
</dbReference>
<dbReference type="EC" id="3.1.1.61" evidence="5"/>
<sequence length="371" mass="39887">MAIRPAAHQSPTRVLIVDDSAAARAMFKVIVESDPALQVMAAVPDAYSAARTMRTELPDAILLDLEMPGMDGLTFLRKIMQQHPIPVVVCSSHVGAGTDTMVAALELGAKEVIAKPAARNEIERQEASIRICDAIRAATETGRRRSQPEPRPLAPGPKLTADEILPARPPRPVPETMPVVCIGASTGGTEALRDVLTALPASAPPIVIVQHMPRGFTGAFARRLDSLCAIEVLEAEDDMQVLPGRAIIAQGDRHLLLRRRNQGYRVSVVDGAYVCRHRPSVDVLFRSAAQEAGANALGIIMTGMGDDGARSMAEMRAAGAETIAQNEETCVVYGMPREAVAHGGVQKIEPLDKLASRIIEFGRRNAERMIR</sequence>
<dbReference type="InterPro" id="IPR000673">
    <property type="entry name" value="Sig_transdc_resp-reg_Me-estase"/>
</dbReference>
<dbReference type="GO" id="GO:0005737">
    <property type="term" value="C:cytoplasm"/>
    <property type="evidence" value="ECO:0007669"/>
    <property type="project" value="UniProtKB-SubCell"/>
</dbReference>
<evidence type="ECO:0000259" key="9">
    <source>
        <dbReference type="PROSITE" id="PS50110"/>
    </source>
</evidence>
<protein>
    <recommendedName>
        <fullName evidence="5">Protein-glutamate methylesterase/protein-glutamine glutaminase</fullName>
        <ecNumber evidence="5">3.1.1.61</ecNumber>
        <ecNumber evidence="5">3.5.1.44</ecNumber>
    </recommendedName>
</protein>
<keyword evidence="1 5" id="KW-0963">Cytoplasm</keyword>
<dbReference type="GO" id="GO:0008984">
    <property type="term" value="F:protein-glutamate methylesterase activity"/>
    <property type="evidence" value="ECO:0007669"/>
    <property type="project" value="UniProtKB-UniRule"/>
</dbReference>
<dbReference type="EMBL" id="OAOQ01000007">
    <property type="protein sequence ID" value="SNX70913.1"/>
    <property type="molecule type" value="Genomic_DNA"/>
</dbReference>
<dbReference type="InterPro" id="IPR001789">
    <property type="entry name" value="Sig_transdc_resp-reg_receiver"/>
</dbReference>
<feature type="active site" evidence="5 6">
    <location>
        <position position="211"/>
    </location>
</feature>
<dbReference type="Proteomes" id="UP000219467">
    <property type="component" value="Unassembled WGS sequence"/>
</dbReference>
<keyword evidence="12" id="KW-1185">Reference proteome</keyword>
<feature type="domain" description="CheB-type methylesterase" evidence="10">
    <location>
        <begin position="172"/>
        <end position="365"/>
    </location>
</feature>
<name>A0A285CVF8_9RHOB</name>
<dbReference type="RefSeq" id="WP_097030485.1">
    <property type="nucleotide sequence ID" value="NZ_OAOQ01000007.1"/>
</dbReference>
<dbReference type="CDD" id="cd17541">
    <property type="entry name" value="REC_CheB-like"/>
    <property type="match status" value="1"/>
</dbReference>
<evidence type="ECO:0000259" key="10">
    <source>
        <dbReference type="PROSITE" id="PS50122"/>
    </source>
</evidence>
<evidence type="ECO:0000313" key="12">
    <source>
        <dbReference type="Proteomes" id="UP000219467"/>
    </source>
</evidence>
<proteinExistence type="inferred from homology"/>
<keyword evidence="2 5" id="KW-0145">Chemotaxis</keyword>
<dbReference type="GO" id="GO:0050568">
    <property type="term" value="F:protein-glutamine glutaminase activity"/>
    <property type="evidence" value="ECO:0007669"/>
    <property type="project" value="UniProtKB-UniRule"/>
</dbReference>
<dbReference type="Pfam" id="PF00072">
    <property type="entry name" value="Response_reg"/>
    <property type="match status" value="1"/>
</dbReference>
<feature type="active site" evidence="5 6">
    <location>
        <position position="185"/>
    </location>
</feature>
<comment type="similarity">
    <text evidence="5">Belongs to the CheB family.</text>
</comment>
<comment type="function">
    <text evidence="5">Involved in chemotaxis. Part of a chemotaxis signal transduction system that modulates chemotaxis in response to various stimuli. Catalyzes the demethylation of specific methylglutamate residues introduced into the chemoreceptors (methyl-accepting chemotaxis proteins or MCP) by CheR. Also mediates the irreversible deamidation of specific glutamine residues to glutamic acid.</text>
</comment>
<evidence type="ECO:0000256" key="5">
    <source>
        <dbReference type="HAMAP-Rule" id="MF_00099"/>
    </source>
</evidence>
<dbReference type="Gene3D" id="3.40.50.2300">
    <property type="match status" value="1"/>
</dbReference>
<dbReference type="NCBIfam" id="NF009206">
    <property type="entry name" value="PRK12555.1"/>
    <property type="match status" value="1"/>
</dbReference>
<feature type="region of interest" description="Disordered" evidence="8">
    <location>
        <begin position="139"/>
        <end position="170"/>
    </location>
</feature>
<feature type="domain" description="Response regulatory" evidence="9">
    <location>
        <begin position="13"/>
        <end position="130"/>
    </location>
</feature>
<dbReference type="HAMAP" id="MF_00099">
    <property type="entry name" value="CheB_chemtxs"/>
    <property type="match status" value="1"/>
</dbReference>
<dbReference type="GO" id="GO:0006935">
    <property type="term" value="P:chemotaxis"/>
    <property type="evidence" value="ECO:0007669"/>
    <property type="project" value="UniProtKB-UniRule"/>
</dbReference>
<evidence type="ECO:0000256" key="7">
    <source>
        <dbReference type="PROSITE-ProRule" id="PRU00169"/>
    </source>
</evidence>
<evidence type="ECO:0000256" key="3">
    <source>
        <dbReference type="ARBA" id="ARBA00022801"/>
    </source>
</evidence>
<dbReference type="InterPro" id="IPR008248">
    <property type="entry name" value="CheB-like"/>
</dbReference>
<dbReference type="NCBIfam" id="NF001965">
    <property type="entry name" value="PRK00742.1"/>
    <property type="match status" value="1"/>
</dbReference>
<comment type="domain">
    <text evidence="5">Contains a C-terminal catalytic domain, and an N-terminal region which modulates catalytic activity.</text>
</comment>
<dbReference type="PANTHER" id="PTHR42872:SF6">
    <property type="entry name" value="PROTEIN-GLUTAMATE METHYLESTERASE_PROTEIN-GLUTAMINE GLUTAMINASE"/>
    <property type="match status" value="1"/>
</dbReference>
<reference evidence="12" key="1">
    <citation type="submission" date="2017-08" db="EMBL/GenBank/DDBJ databases">
        <authorList>
            <person name="Varghese N."/>
            <person name="Submissions S."/>
        </authorList>
    </citation>
    <scope>NUCLEOTIDE SEQUENCE [LARGE SCALE GENOMIC DNA]</scope>
    <source>
        <strain evidence="12">JA234</strain>
    </source>
</reference>
<comment type="catalytic activity">
    <reaction evidence="5">
        <text>L-glutaminyl-[protein] + H2O = L-glutamyl-[protein] + NH4(+)</text>
        <dbReference type="Rhea" id="RHEA:16441"/>
        <dbReference type="Rhea" id="RHEA-COMP:10207"/>
        <dbReference type="Rhea" id="RHEA-COMP:10208"/>
        <dbReference type="ChEBI" id="CHEBI:15377"/>
        <dbReference type="ChEBI" id="CHEBI:28938"/>
        <dbReference type="ChEBI" id="CHEBI:29973"/>
        <dbReference type="ChEBI" id="CHEBI:30011"/>
        <dbReference type="EC" id="3.5.1.44"/>
    </reaction>
</comment>
<keyword evidence="3 5" id="KW-0378">Hydrolase</keyword>
<dbReference type="PANTHER" id="PTHR42872">
    <property type="entry name" value="PROTEIN-GLUTAMATE METHYLESTERASE/PROTEIN-GLUTAMINE GLUTAMINASE"/>
    <property type="match status" value="1"/>
</dbReference>
<dbReference type="EC" id="3.5.1.44" evidence="5"/>
<organism evidence="11 12">
    <name type="scientific">Cereibacter ovatus</name>
    <dbReference type="NCBI Taxonomy" id="439529"/>
    <lineage>
        <taxon>Bacteria</taxon>
        <taxon>Pseudomonadati</taxon>
        <taxon>Pseudomonadota</taxon>
        <taxon>Alphaproteobacteria</taxon>
        <taxon>Rhodobacterales</taxon>
        <taxon>Paracoccaceae</taxon>
        <taxon>Cereibacter</taxon>
    </lineage>
</organism>
<evidence type="ECO:0000256" key="8">
    <source>
        <dbReference type="SAM" id="MobiDB-lite"/>
    </source>
</evidence>
<evidence type="ECO:0000256" key="4">
    <source>
        <dbReference type="ARBA" id="ARBA00048267"/>
    </source>
</evidence>
<comment type="subcellular location">
    <subcellularLocation>
        <location evidence="5">Cytoplasm</location>
    </subcellularLocation>
</comment>
<comment type="catalytic activity">
    <reaction evidence="4 5">
        <text>[protein]-L-glutamate 5-O-methyl ester + H2O = L-glutamyl-[protein] + methanol + H(+)</text>
        <dbReference type="Rhea" id="RHEA:23236"/>
        <dbReference type="Rhea" id="RHEA-COMP:10208"/>
        <dbReference type="Rhea" id="RHEA-COMP:10311"/>
        <dbReference type="ChEBI" id="CHEBI:15377"/>
        <dbReference type="ChEBI" id="CHEBI:15378"/>
        <dbReference type="ChEBI" id="CHEBI:17790"/>
        <dbReference type="ChEBI" id="CHEBI:29973"/>
        <dbReference type="ChEBI" id="CHEBI:82795"/>
        <dbReference type="EC" id="3.1.1.61"/>
    </reaction>
</comment>
<feature type="modified residue" description="4-aspartylphosphate" evidence="5 7">
    <location>
        <position position="64"/>
    </location>
</feature>
<dbReference type="AlphaFoldDB" id="A0A285CVF8"/>
<dbReference type="PROSITE" id="PS50110">
    <property type="entry name" value="RESPONSE_REGULATORY"/>
    <property type="match status" value="1"/>
</dbReference>
<dbReference type="PROSITE" id="PS50122">
    <property type="entry name" value="CHEB"/>
    <property type="match status" value="1"/>
</dbReference>
<dbReference type="SMART" id="SM00448">
    <property type="entry name" value="REC"/>
    <property type="match status" value="1"/>
</dbReference>
<dbReference type="Pfam" id="PF01339">
    <property type="entry name" value="CheB_methylest"/>
    <property type="match status" value="1"/>
</dbReference>
<accession>A0A285CVF8</accession>
<evidence type="ECO:0000313" key="11">
    <source>
        <dbReference type="EMBL" id="SNX70913.1"/>
    </source>
</evidence>